<dbReference type="GO" id="GO:0016020">
    <property type="term" value="C:membrane"/>
    <property type="evidence" value="ECO:0007669"/>
    <property type="project" value="InterPro"/>
</dbReference>
<dbReference type="Proteomes" id="UP000235739">
    <property type="component" value="Unassembled WGS sequence"/>
</dbReference>
<dbReference type="GO" id="GO:0047355">
    <property type="term" value="F:CDP-glycerol glycerophosphotransferase activity"/>
    <property type="evidence" value="ECO:0007669"/>
    <property type="project" value="InterPro"/>
</dbReference>
<name>A0A2N7S4P3_9MICC</name>
<dbReference type="EMBL" id="PNQX01000001">
    <property type="protein sequence ID" value="PMQ21120.1"/>
    <property type="molecule type" value="Genomic_DNA"/>
</dbReference>
<dbReference type="Pfam" id="PF04464">
    <property type="entry name" value="Glyphos_transf"/>
    <property type="match status" value="1"/>
</dbReference>
<dbReference type="AlphaFoldDB" id="A0A2N7S4P3"/>
<protein>
    <submittedName>
        <fullName evidence="1">CDP-glycerol--glycerophosphate glycerophosphotransferase</fullName>
    </submittedName>
</protein>
<dbReference type="InterPro" id="IPR007554">
    <property type="entry name" value="Glycerophosphate_synth"/>
</dbReference>
<comment type="caution">
    <text evidence="1">The sequence shown here is derived from an EMBL/GenBank/DDBJ whole genome shotgun (WGS) entry which is preliminary data.</text>
</comment>
<dbReference type="Gene3D" id="3.40.50.12580">
    <property type="match status" value="1"/>
</dbReference>
<gene>
    <name evidence="1" type="ORF">CIK84_05970</name>
</gene>
<reference evidence="1 2" key="1">
    <citation type="journal article" date="2017" name="Elife">
        <title>Extensive horizontal gene transfer in cheese-associated bacteria.</title>
        <authorList>
            <person name="Bonham K.S."/>
            <person name="Wolfe B.E."/>
            <person name="Dutton R.J."/>
        </authorList>
    </citation>
    <scope>NUCLEOTIDE SEQUENCE [LARGE SCALE GENOMIC DNA]</scope>
    <source>
        <strain evidence="1 2">JB182</strain>
    </source>
</reference>
<sequence>MIVKRLESRSNQREILARSSEFSSLPVGTNRYRAALYFGDETVNLYQARQWYEPFRELARTVPFVIIARKPASALALRKECDLPIFFAKTISDVESLVNSQQLDAVFYVNQNILNFQMMRFNEPAHIFVSHGESEKAYMWSNQLKAYDYVFSAGNAARERLQEHLTRFEATERTRLIGRPQIDVVYETPVNLKPGLPTVLYAPTWEGDRPSMSYGTVASHGVSLISSLIQDGGYNVIFRPHPRSGIADSKYLQALNEIKSMMVTAAELGRASYYYDESPHWGWQWASADLCISDISAAAYDFMATSKPLVIAMPANDSATISDSPALLRVPSLAAADCVRAPRIIRELLSNSNNSYGDLVAHYFGDTTSGASMKRFIDCSLEIIEQIKSTKK</sequence>
<keyword evidence="1" id="KW-0808">Transferase</keyword>
<evidence type="ECO:0000313" key="1">
    <source>
        <dbReference type="EMBL" id="PMQ21120.1"/>
    </source>
</evidence>
<accession>A0A2N7S4P3</accession>
<organism evidence="1 2">
    <name type="scientific">Glutamicibacter arilaitensis</name>
    <dbReference type="NCBI Taxonomy" id="256701"/>
    <lineage>
        <taxon>Bacteria</taxon>
        <taxon>Bacillati</taxon>
        <taxon>Actinomycetota</taxon>
        <taxon>Actinomycetes</taxon>
        <taxon>Micrococcales</taxon>
        <taxon>Micrococcaceae</taxon>
        <taxon>Glutamicibacter</taxon>
    </lineage>
</organism>
<proteinExistence type="predicted"/>
<dbReference type="InterPro" id="IPR043148">
    <property type="entry name" value="TagF_C"/>
</dbReference>
<evidence type="ECO:0000313" key="2">
    <source>
        <dbReference type="Proteomes" id="UP000235739"/>
    </source>
</evidence>
<dbReference type="SUPFAM" id="SSF53756">
    <property type="entry name" value="UDP-Glycosyltransferase/glycogen phosphorylase"/>
    <property type="match status" value="1"/>
</dbReference>